<evidence type="ECO:0000256" key="4">
    <source>
        <dbReference type="PROSITE-ProRule" id="PRU00339"/>
    </source>
</evidence>
<dbReference type="Gene3D" id="3.30.565.10">
    <property type="entry name" value="Histidine kinase-like ATPase, C-terminal domain"/>
    <property type="match status" value="1"/>
</dbReference>
<dbReference type="InterPro" id="IPR011990">
    <property type="entry name" value="TPR-like_helical_dom_sf"/>
</dbReference>
<dbReference type="RefSeq" id="WP_382388955.1">
    <property type="nucleotide sequence ID" value="NZ_JBHLWI010000053.1"/>
</dbReference>
<comment type="catalytic activity">
    <reaction evidence="1">
        <text>ATP + protein L-histidine = ADP + protein N-phospho-L-histidine.</text>
        <dbReference type="EC" id="2.7.13.3"/>
    </reaction>
</comment>
<feature type="transmembrane region" description="Helical" evidence="5">
    <location>
        <begin position="368"/>
        <end position="391"/>
    </location>
</feature>
<dbReference type="InterPro" id="IPR019734">
    <property type="entry name" value="TPR_rpt"/>
</dbReference>
<dbReference type="InterPro" id="IPR004358">
    <property type="entry name" value="Sig_transdc_His_kin-like_C"/>
</dbReference>
<evidence type="ECO:0000256" key="2">
    <source>
        <dbReference type="ARBA" id="ARBA00012438"/>
    </source>
</evidence>
<dbReference type="Gene3D" id="1.10.287.130">
    <property type="match status" value="1"/>
</dbReference>
<keyword evidence="5" id="KW-1133">Transmembrane helix</keyword>
<reference evidence="7 8" key="1">
    <citation type="submission" date="2024-09" db="EMBL/GenBank/DDBJ databases">
        <authorList>
            <person name="Sun Q."/>
            <person name="Mori K."/>
        </authorList>
    </citation>
    <scope>NUCLEOTIDE SEQUENCE [LARGE SCALE GENOMIC DNA]</scope>
    <source>
        <strain evidence="7 8">CCM 7650</strain>
    </source>
</reference>
<dbReference type="SUPFAM" id="SSF48452">
    <property type="entry name" value="TPR-like"/>
    <property type="match status" value="2"/>
</dbReference>
<dbReference type="InterPro" id="IPR003594">
    <property type="entry name" value="HATPase_dom"/>
</dbReference>
<dbReference type="Pfam" id="PF13424">
    <property type="entry name" value="TPR_12"/>
    <property type="match status" value="1"/>
</dbReference>
<evidence type="ECO:0000256" key="3">
    <source>
        <dbReference type="ARBA" id="ARBA00022553"/>
    </source>
</evidence>
<dbReference type="PROSITE" id="PS50005">
    <property type="entry name" value="TPR"/>
    <property type="match status" value="1"/>
</dbReference>
<dbReference type="InterPro" id="IPR036097">
    <property type="entry name" value="HisK_dim/P_sf"/>
</dbReference>
<dbReference type="PROSITE" id="PS50109">
    <property type="entry name" value="HIS_KIN"/>
    <property type="match status" value="1"/>
</dbReference>
<dbReference type="SUPFAM" id="SSF47384">
    <property type="entry name" value="Homodimeric domain of signal transducing histidine kinase"/>
    <property type="match status" value="1"/>
</dbReference>
<sequence>MIPSYFFPKWKLLKTATITTVVVLIFCLPAKAFQEELHRHKADSLYIQYQKANTEESKLNVLSLLVQEIHYSDSALKYYHEAIELSRILGNKELEAQNINRLGVYYRNMNLQEEALKLYEEALQLSLESKENIQIGHSLNNIGQMYYYREYFDEALDYYEQAEKYFLEIDDKSGLGYNYTGISLVLGELGRYQEALEKIDMAIKIREELGQTRQVMVSKFNKADLLIALGNYREAEKDILKLYEYGLVNDKVRAVNALEKLVELKVKSGEITQAIQYAEKAHLLHQEKPVSESMIAVYQMMNQVYFNLGNFEKSKVYQELLQKERNVIKEEKTKIYLAGLTIQKQKEEIEFLNREKALVAQNEKFKLYLTYGLIFLVLVISVAFFIAYWAFKREKHNHKQLSVQKLQIENQASDLDKLNKVKDKIFSILAHDLKSPLNSLTGLIKLIKDDNLTKEEFSEYIPIISQNLGYNKILLENLLIWSRSQLKGLELNEKVFDLRELIQCNIDMLYHSGYYKGQLLINEIQGDTMAYADKAMIEMVIRNLLTNSLKFTKENHRISVSASNKGDKLLIKVSDQGVGIKKENLDKIFANEFFTTPGTHLETGTGIGLFLAKELVEFNKGSIWVESEFGLGTDFYFEIPKA</sequence>
<comment type="caution">
    <text evidence="7">The sequence shown here is derived from an EMBL/GenBank/DDBJ whole genome shotgun (WGS) entry which is preliminary data.</text>
</comment>
<dbReference type="PANTHER" id="PTHR43547:SF2">
    <property type="entry name" value="HYBRID SIGNAL TRANSDUCTION HISTIDINE KINASE C"/>
    <property type="match status" value="1"/>
</dbReference>
<proteinExistence type="predicted"/>
<evidence type="ECO:0000313" key="8">
    <source>
        <dbReference type="Proteomes" id="UP001589797"/>
    </source>
</evidence>
<dbReference type="PRINTS" id="PR00344">
    <property type="entry name" value="BCTRLSENSOR"/>
</dbReference>
<dbReference type="CDD" id="cd00082">
    <property type="entry name" value="HisKA"/>
    <property type="match status" value="1"/>
</dbReference>
<dbReference type="SMART" id="SM00387">
    <property type="entry name" value="HATPase_c"/>
    <property type="match status" value="1"/>
</dbReference>
<dbReference type="Gene3D" id="1.25.40.10">
    <property type="entry name" value="Tetratricopeptide repeat domain"/>
    <property type="match status" value="2"/>
</dbReference>
<evidence type="ECO:0000256" key="1">
    <source>
        <dbReference type="ARBA" id="ARBA00000085"/>
    </source>
</evidence>
<dbReference type="Pfam" id="PF02518">
    <property type="entry name" value="HATPase_c"/>
    <property type="match status" value="1"/>
</dbReference>
<dbReference type="SUPFAM" id="SSF55874">
    <property type="entry name" value="ATPase domain of HSP90 chaperone/DNA topoisomerase II/histidine kinase"/>
    <property type="match status" value="1"/>
</dbReference>
<dbReference type="Pfam" id="PF00512">
    <property type="entry name" value="HisKA"/>
    <property type="match status" value="1"/>
</dbReference>
<dbReference type="Proteomes" id="UP001589797">
    <property type="component" value="Unassembled WGS sequence"/>
</dbReference>
<keyword evidence="4" id="KW-0802">TPR repeat</keyword>
<gene>
    <name evidence="7" type="ORF">ACFFIP_17115</name>
</gene>
<evidence type="ECO:0000256" key="5">
    <source>
        <dbReference type="SAM" id="Phobius"/>
    </source>
</evidence>
<accession>A0ABV6FWZ0</accession>
<feature type="repeat" description="TPR" evidence="4">
    <location>
        <begin position="96"/>
        <end position="129"/>
    </location>
</feature>
<name>A0ABV6FWZ0_9BACT</name>
<dbReference type="SMART" id="SM00388">
    <property type="entry name" value="HisKA"/>
    <property type="match status" value="1"/>
</dbReference>
<evidence type="ECO:0000313" key="7">
    <source>
        <dbReference type="EMBL" id="MFC0264410.1"/>
    </source>
</evidence>
<dbReference type="GO" id="GO:0005524">
    <property type="term" value="F:ATP binding"/>
    <property type="evidence" value="ECO:0007669"/>
    <property type="project" value="UniProtKB-KW"/>
</dbReference>
<dbReference type="SMART" id="SM00028">
    <property type="entry name" value="TPR"/>
    <property type="match status" value="5"/>
</dbReference>
<keyword evidence="8" id="KW-1185">Reference proteome</keyword>
<dbReference type="InterPro" id="IPR003661">
    <property type="entry name" value="HisK_dim/P_dom"/>
</dbReference>
<keyword evidence="5" id="KW-0472">Membrane</keyword>
<keyword evidence="7" id="KW-0067">ATP-binding</keyword>
<dbReference type="InterPro" id="IPR005467">
    <property type="entry name" value="His_kinase_dom"/>
</dbReference>
<protein>
    <recommendedName>
        <fullName evidence="2">histidine kinase</fullName>
        <ecNumber evidence="2">2.7.13.3</ecNumber>
    </recommendedName>
</protein>
<feature type="domain" description="Histidine kinase" evidence="6">
    <location>
        <begin position="428"/>
        <end position="642"/>
    </location>
</feature>
<dbReference type="InterPro" id="IPR036890">
    <property type="entry name" value="HATPase_C_sf"/>
</dbReference>
<keyword evidence="3" id="KW-0597">Phosphoprotein</keyword>
<dbReference type="PANTHER" id="PTHR43547">
    <property type="entry name" value="TWO-COMPONENT HISTIDINE KINASE"/>
    <property type="match status" value="1"/>
</dbReference>
<keyword evidence="5" id="KW-0812">Transmembrane</keyword>
<evidence type="ECO:0000259" key="6">
    <source>
        <dbReference type="PROSITE" id="PS50109"/>
    </source>
</evidence>
<organism evidence="7 8">
    <name type="scientific">Fontibacter flavus</name>
    <dbReference type="NCBI Taxonomy" id="654838"/>
    <lineage>
        <taxon>Bacteria</taxon>
        <taxon>Pseudomonadati</taxon>
        <taxon>Bacteroidota</taxon>
        <taxon>Cytophagia</taxon>
        <taxon>Cytophagales</taxon>
        <taxon>Cyclobacteriaceae</taxon>
        <taxon>Fontibacter</taxon>
    </lineage>
</organism>
<dbReference type="EMBL" id="JBHLWI010000053">
    <property type="protein sequence ID" value="MFC0264410.1"/>
    <property type="molecule type" value="Genomic_DNA"/>
</dbReference>
<keyword evidence="7" id="KW-0547">Nucleotide-binding</keyword>
<dbReference type="EC" id="2.7.13.3" evidence="2"/>